<dbReference type="RefSeq" id="WP_048627965.1">
    <property type="nucleotide sequence ID" value="NZ_CABPSX010000003.1"/>
</dbReference>
<dbReference type="InterPro" id="IPR036390">
    <property type="entry name" value="WH_DNA-bd_sf"/>
</dbReference>
<name>A0A0G4JCB6_9BURK</name>
<sequence length="152" mass="17633">MSTTEPDLWFSFVRAHRTMIREIERRLAQAGLPAYAWYDALWGLESGPQGTRRMHELADVLAIERYNLTRLIDRLEQEGLVTRTRDPDDGRAAYATITDEGRALRKQMWKVYQSTVSELFLSQFRERDVRSVAESLDRATDAARALLVESKR</sequence>
<dbReference type="GO" id="GO:0003677">
    <property type="term" value="F:DNA binding"/>
    <property type="evidence" value="ECO:0007669"/>
    <property type="project" value="UniProtKB-KW"/>
</dbReference>
<keyword evidence="2" id="KW-0238">DNA-binding</keyword>
<dbReference type="GeneID" id="47013088"/>
<dbReference type="AlphaFoldDB" id="A0A0G4JCB6"/>
<dbReference type="InterPro" id="IPR000835">
    <property type="entry name" value="HTH_MarR-typ"/>
</dbReference>
<dbReference type="PANTHER" id="PTHR33164:SF104">
    <property type="entry name" value="TRANSCRIPTIONAL REGULATORY PROTEIN"/>
    <property type="match status" value="1"/>
</dbReference>
<reference evidence="5 6" key="1">
    <citation type="submission" date="2019-08" db="EMBL/GenBank/DDBJ databases">
        <authorList>
            <person name="Peeters C."/>
        </authorList>
    </citation>
    <scope>NUCLEOTIDE SEQUENCE [LARGE SCALE GENOMIC DNA]</scope>
    <source>
        <strain evidence="5 6">LMG 18089</strain>
    </source>
</reference>
<evidence type="ECO:0000256" key="1">
    <source>
        <dbReference type="ARBA" id="ARBA00023015"/>
    </source>
</evidence>
<organism evidence="5 6">
    <name type="scientific">Pandoraea apista</name>
    <dbReference type="NCBI Taxonomy" id="93218"/>
    <lineage>
        <taxon>Bacteria</taxon>
        <taxon>Pseudomonadati</taxon>
        <taxon>Pseudomonadota</taxon>
        <taxon>Betaproteobacteria</taxon>
        <taxon>Burkholderiales</taxon>
        <taxon>Burkholderiaceae</taxon>
        <taxon>Pandoraea</taxon>
    </lineage>
</organism>
<keyword evidence="3" id="KW-0804">Transcription</keyword>
<dbReference type="SMART" id="SM00347">
    <property type="entry name" value="HTH_MARR"/>
    <property type="match status" value="1"/>
</dbReference>
<evidence type="ECO:0000313" key="5">
    <source>
        <dbReference type="EMBL" id="VVG70763.1"/>
    </source>
</evidence>
<proteinExistence type="predicted"/>
<dbReference type="Pfam" id="PF12802">
    <property type="entry name" value="MarR_2"/>
    <property type="match status" value="1"/>
</dbReference>
<dbReference type="EMBL" id="CABPSX010000003">
    <property type="protein sequence ID" value="VVG70763.1"/>
    <property type="molecule type" value="Genomic_DNA"/>
</dbReference>
<dbReference type="InterPro" id="IPR036388">
    <property type="entry name" value="WH-like_DNA-bd_sf"/>
</dbReference>
<evidence type="ECO:0000256" key="2">
    <source>
        <dbReference type="ARBA" id="ARBA00023125"/>
    </source>
</evidence>
<dbReference type="GO" id="GO:0003700">
    <property type="term" value="F:DNA-binding transcription factor activity"/>
    <property type="evidence" value="ECO:0007669"/>
    <property type="project" value="InterPro"/>
</dbReference>
<feature type="domain" description="HTH marR-type" evidence="4">
    <location>
        <begin position="5"/>
        <end position="141"/>
    </location>
</feature>
<gene>
    <name evidence="5" type="ORF">PAP18089_01729</name>
</gene>
<evidence type="ECO:0000313" key="6">
    <source>
        <dbReference type="Proteomes" id="UP000364291"/>
    </source>
</evidence>
<dbReference type="OrthoDB" id="5432081at2"/>
<dbReference type="PROSITE" id="PS50995">
    <property type="entry name" value="HTH_MARR_2"/>
    <property type="match status" value="1"/>
</dbReference>
<evidence type="ECO:0000256" key="3">
    <source>
        <dbReference type="ARBA" id="ARBA00023163"/>
    </source>
</evidence>
<dbReference type="PROSITE" id="PS01117">
    <property type="entry name" value="HTH_MARR_1"/>
    <property type="match status" value="1"/>
</dbReference>
<dbReference type="Gene3D" id="1.10.10.10">
    <property type="entry name" value="Winged helix-like DNA-binding domain superfamily/Winged helix DNA-binding domain"/>
    <property type="match status" value="1"/>
</dbReference>
<dbReference type="GO" id="GO:0006950">
    <property type="term" value="P:response to stress"/>
    <property type="evidence" value="ECO:0007669"/>
    <property type="project" value="TreeGrafter"/>
</dbReference>
<dbReference type="PRINTS" id="PR00598">
    <property type="entry name" value="HTHMARR"/>
</dbReference>
<dbReference type="SUPFAM" id="SSF46785">
    <property type="entry name" value="Winged helix' DNA-binding domain"/>
    <property type="match status" value="1"/>
</dbReference>
<dbReference type="Proteomes" id="UP000364291">
    <property type="component" value="Unassembled WGS sequence"/>
</dbReference>
<evidence type="ECO:0000259" key="4">
    <source>
        <dbReference type="PROSITE" id="PS50995"/>
    </source>
</evidence>
<dbReference type="InterPro" id="IPR023187">
    <property type="entry name" value="Tscrpt_reg_MarR-type_CS"/>
</dbReference>
<keyword evidence="1" id="KW-0805">Transcription regulation</keyword>
<dbReference type="PANTHER" id="PTHR33164">
    <property type="entry name" value="TRANSCRIPTIONAL REGULATOR, MARR FAMILY"/>
    <property type="match status" value="1"/>
</dbReference>
<protein>
    <submittedName>
        <fullName evidence="5">MarR family transcriptional regulator</fullName>
    </submittedName>
</protein>
<dbReference type="InterPro" id="IPR039422">
    <property type="entry name" value="MarR/SlyA-like"/>
</dbReference>
<accession>A0A0G4JCB6</accession>